<dbReference type="InterPro" id="IPR054485">
    <property type="entry name" value="FlK-like_dom"/>
</dbReference>
<proteinExistence type="predicted"/>
<accession>A0ABX6C3M2</accession>
<reference evidence="2 3" key="1">
    <citation type="submission" date="2019-08" db="EMBL/GenBank/DDBJ databases">
        <authorList>
            <person name="Toschakov S.V."/>
        </authorList>
    </citation>
    <scope>NUCLEOTIDE SEQUENCE [LARGE SCALE GENOMIC DNA]</scope>
    <source>
        <strain evidence="2 3">3753O</strain>
    </source>
</reference>
<evidence type="ECO:0000313" key="2">
    <source>
        <dbReference type="EMBL" id="QFG03832.1"/>
    </source>
</evidence>
<gene>
    <name evidence="2" type="ORF">Tbon_11180</name>
</gene>
<dbReference type="Pfam" id="PF22636">
    <property type="entry name" value="FlK"/>
    <property type="match status" value="1"/>
</dbReference>
<dbReference type="PIRSF" id="PIRSF014972">
    <property type="entry name" value="FlK"/>
    <property type="match status" value="1"/>
</dbReference>
<feature type="domain" description="Fluoroacetyl-CoA-specific thioesterase-like" evidence="1">
    <location>
        <begin position="37"/>
        <end position="138"/>
    </location>
</feature>
<dbReference type="SUPFAM" id="SSF54637">
    <property type="entry name" value="Thioesterase/thiol ester dehydrase-isomerase"/>
    <property type="match status" value="1"/>
</dbReference>
<evidence type="ECO:0000259" key="1">
    <source>
        <dbReference type="Pfam" id="PF22636"/>
    </source>
</evidence>
<keyword evidence="3" id="KW-1185">Reference proteome</keyword>
<dbReference type="InterPro" id="IPR029069">
    <property type="entry name" value="HotDog_dom_sf"/>
</dbReference>
<dbReference type="Gene3D" id="3.10.129.10">
    <property type="entry name" value="Hotdog Thioesterase"/>
    <property type="match status" value="1"/>
</dbReference>
<dbReference type="InterPro" id="IPR025540">
    <property type="entry name" value="FlK"/>
</dbReference>
<name>A0ABX6C3M2_9CHLR</name>
<sequence>MMRRRSLRQRSSRCGRDAMSIEAMQVGATARGSVRCTPEHFASRIVAGTPDVFSTPALGALVEKTAAEWMAGFLDAGQMTVGTQIVINHTGATPEGMEVTAEVRLVAVDGRRFHFEWTAHDGAEQVGHGTHQRFVVDRARFEGRLAAKRAGAS</sequence>
<dbReference type="Proteomes" id="UP000326331">
    <property type="component" value="Chromosome"/>
</dbReference>
<organism evidence="2 3">
    <name type="scientific">Tepidiforma bonchosmolovskayae</name>
    <dbReference type="NCBI Taxonomy" id="2601677"/>
    <lineage>
        <taxon>Bacteria</taxon>
        <taxon>Bacillati</taxon>
        <taxon>Chloroflexota</taxon>
        <taxon>Tepidiformia</taxon>
        <taxon>Tepidiformales</taxon>
        <taxon>Tepidiformaceae</taxon>
        <taxon>Tepidiforma</taxon>
    </lineage>
</organism>
<protein>
    <submittedName>
        <fullName evidence="2">Thioesterase</fullName>
    </submittedName>
</protein>
<dbReference type="EMBL" id="CP042829">
    <property type="protein sequence ID" value="QFG03832.1"/>
    <property type="molecule type" value="Genomic_DNA"/>
</dbReference>
<dbReference type="PANTHER" id="PTHR36934">
    <property type="entry name" value="BLR0278 PROTEIN"/>
    <property type="match status" value="1"/>
</dbReference>
<dbReference type="PANTHER" id="PTHR36934:SF1">
    <property type="entry name" value="THIOESTERASE DOMAIN-CONTAINING PROTEIN"/>
    <property type="match status" value="1"/>
</dbReference>
<reference evidence="2 3" key="2">
    <citation type="submission" date="2019-10" db="EMBL/GenBank/DDBJ databases">
        <title>Thermopilla bonchosmolovskayae gen. nov., sp. nov., a moderately thermophilic Chloroflexi bacterium from a Chukotka hot spring (Arctic, Russia), representing a novel classis Thermopillaia, which include previously uncultivated lineage OLB14.</title>
        <authorList>
            <person name="Kochetkova T.V."/>
            <person name="Zayulina K.S."/>
            <person name="Zhigarkov V.S."/>
            <person name="Minaev N.V."/>
            <person name="Novikov A."/>
            <person name="Toshchakov S.V."/>
            <person name="Elcheninov A.G."/>
            <person name="Kublanov I.V."/>
        </authorList>
    </citation>
    <scope>NUCLEOTIDE SEQUENCE [LARGE SCALE GENOMIC DNA]</scope>
    <source>
        <strain evidence="2 3">3753O</strain>
    </source>
</reference>
<evidence type="ECO:0000313" key="3">
    <source>
        <dbReference type="Proteomes" id="UP000326331"/>
    </source>
</evidence>